<accession>A0A2G9RZI5</accession>
<reference evidence="2" key="1">
    <citation type="submission" date="2017-08" db="EMBL/GenBank/DDBJ databases">
        <title>Assembly of the North American Bullfrog Genome.</title>
        <authorList>
            <person name="Warren R.L."/>
            <person name="Vandervalk B.P."/>
            <person name="Kucuk E."/>
            <person name="Birol I."/>
            <person name="Helbing C."/>
            <person name="Pandoh P."/>
            <person name="Behsaz B."/>
            <person name="Mohamadi H."/>
            <person name="Chu J."/>
            <person name="Jackman S."/>
            <person name="Hammond S.A."/>
            <person name="Veldhoen N."/>
            <person name="Kirk H."/>
            <person name="Zhao Y."/>
            <person name="Coope R."/>
            <person name="Pleasance S."/>
            <person name="Moore R."/>
            <person name="Holt R."/>
        </authorList>
    </citation>
    <scope>NUCLEOTIDE SEQUENCE</scope>
    <source>
        <strain evidence="2">Bruno</strain>
        <tissue evidence="2">Liver</tissue>
    </source>
</reference>
<feature type="non-terminal residue" evidence="2">
    <location>
        <position position="202"/>
    </location>
</feature>
<evidence type="ECO:0000313" key="2">
    <source>
        <dbReference type="EMBL" id="PIO33338.1"/>
    </source>
</evidence>
<dbReference type="EMBL" id="KV928318">
    <property type="protein sequence ID" value="PIO33338.1"/>
    <property type="molecule type" value="Genomic_DNA"/>
</dbReference>
<organism evidence="2">
    <name type="scientific">Aquarana catesbeiana</name>
    <name type="common">American bullfrog</name>
    <name type="synonym">Rana catesbeiana</name>
    <dbReference type="NCBI Taxonomy" id="8400"/>
    <lineage>
        <taxon>Eukaryota</taxon>
        <taxon>Metazoa</taxon>
        <taxon>Chordata</taxon>
        <taxon>Craniata</taxon>
        <taxon>Vertebrata</taxon>
        <taxon>Euteleostomi</taxon>
        <taxon>Amphibia</taxon>
        <taxon>Batrachia</taxon>
        <taxon>Anura</taxon>
        <taxon>Neobatrachia</taxon>
        <taxon>Ranoidea</taxon>
        <taxon>Ranidae</taxon>
        <taxon>Aquarana</taxon>
    </lineage>
</organism>
<proteinExistence type="predicted"/>
<evidence type="ECO:0000256" key="1">
    <source>
        <dbReference type="SAM" id="MobiDB-lite"/>
    </source>
</evidence>
<evidence type="ECO:0008006" key="3">
    <source>
        <dbReference type="Google" id="ProtNLM"/>
    </source>
</evidence>
<feature type="non-terminal residue" evidence="2">
    <location>
        <position position="1"/>
    </location>
</feature>
<gene>
    <name evidence="2" type="ORF">AB205_0191400</name>
</gene>
<dbReference type="OrthoDB" id="5803771at2759"/>
<dbReference type="AlphaFoldDB" id="A0A2G9RZI5"/>
<feature type="region of interest" description="Disordered" evidence="1">
    <location>
        <begin position="181"/>
        <end position="202"/>
    </location>
</feature>
<sequence length="202" mass="23071">TVKLLKGKWKSIRDAYTRHLRLLRDFRSGVAVCAPGDYVHAKELKFLRSFLALGCMGSCWEESTQNNVLDKDAISHKQAKSLQRAKCQLQHVLPLRHLWETSPHHPFVLVYLQELTYMQQEGGLLLDIMASMSYRMNTNRSHVQVSARCLEGLMEKLPSELQADMLAGTIRYIATFIPPTTTYRSSEPPPPYGPYESLPRPL</sequence>
<protein>
    <recommendedName>
        <fullName evidence="3">MADF domain-containing protein</fullName>
    </recommendedName>
</protein>
<name>A0A2G9RZI5_AQUCT</name>